<organism evidence="5 6">
    <name type="scientific">Hericium alpestre</name>
    <dbReference type="NCBI Taxonomy" id="135208"/>
    <lineage>
        <taxon>Eukaryota</taxon>
        <taxon>Fungi</taxon>
        <taxon>Dikarya</taxon>
        <taxon>Basidiomycota</taxon>
        <taxon>Agaricomycotina</taxon>
        <taxon>Agaricomycetes</taxon>
        <taxon>Russulales</taxon>
        <taxon>Hericiaceae</taxon>
        <taxon>Hericium</taxon>
    </lineage>
</organism>
<dbReference type="GO" id="GO:0019783">
    <property type="term" value="F:ubiquitin-like protein peptidase activity"/>
    <property type="evidence" value="ECO:0007669"/>
    <property type="project" value="UniProtKB-ARBA"/>
</dbReference>
<proteinExistence type="inferred from homology"/>
<evidence type="ECO:0000256" key="3">
    <source>
        <dbReference type="ARBA" id="ARBA00022801"/>
    </source>
</evidence>
<keyword evidence="3" id="KW-0378">Hydrolase</keyword>
<evidence type="ECO:0000259" key="4">
    <source>
        <dbReference type="PROSITE" id="PS50600"/>
    </source>
</evidence>
<dbReference type="PROSITE" id="PS50600">
    <property type="entry name" value="ULP_PROTEASE"/>
    <property type="match status" value="1"/>
</dbReference>
<sequence length="689" mass="76142">MRLDRFRRLVLRRLAPNIPPITNKFSPAQGASVTATPSGLRPVSNRASLHCCSRIGRYPVLVGGASEGTSALPHDAVPELVEISDSDPDSEDEDFVPSEWISRGIRWSDAIPSCVRRARNAAHNVPPAVLEHVIPPSSQVVAVVLTQLPSPIALSPGAGQPSYLSDPPNILNDNSDTPEFSAFIENLCLPALIASANHAFTSHLRSEFDNAWLSGARSLHFPAAPHYRWPLWVQRLLEMLHVALEKQQKWKCADSWLQTIEQLSSVDAEVDLVAACRERLEEIPWDAPVPGFGDAVCLRTTHLATFLSDDWLNDEMINAGAAHILHELGSESRVRLANCFFLDSLRNIRARSPDQPYLFNSASSLDCDIRAGHVHVLEVPVNPGGHWTGVKVDLRMKSFAYRDGANPKATVTSELSELLTWYLATVMGVDGGGAPSRQKIAIALFKRAPEASTWSSLTASEKNKVNALNVPLPAEVNEKFVPRKYRSNELGDLYLKHKGVRELIETDDGQTPWLRFAKGAVSGQFKSQETALAMIEAMVIKVERLQKGKSLRNMRYAEGLDTFSNYLASISPRAYRAFQRTFAGRSLRNIQQLRAKQPRFEPGISTSNIKRAVDNIQELGYEGPLVFSWDDTDLEKALTVFQAPEDQWLILGAIQGVISVSNVEGIDEALGEARLDMADKASTYFSTFI</sequence>
<evidence type="ECO:0000313" key="5">
    <source>
        <dbReference type="EMBL" id="TFY76153.1"/>
    </source>
</evidence>
<comment type="similarity">
    <text evidence="1">Belongs to the peptidase C48 family.</text>
</comment>
<dbReference type="GO" id="GO:0006508">
    <property type="term" value="P:proteolysis"/>
    <property type="evidence" value="ECO:0007669"/>
    <property type="project" value="UniProtKB-KW"/>
</dbReference>
<dbReference type="Proteomes" id="UP000298061">
    <property type="component" value="Unassembled WGS sequence"/>
</dbReference>
<gene>
    <name evidence="5" type="ORF">EWM64_g7859</name>
</gene>
<dbReference type="OrthoDB" id="73076at2759"/>
<name>A0A4Y9ZQ51_9AGAM</name>
<dbReference type="AlphaFoldDB" id="A0A4Y9ZQ51"/>
<dbReference type="GO" id="GO:0008234">
    <property type="term" value="F:cysteine-type peptidase activity"/>
    <property type="evidence" value="ECO:0007669"/>
    <property type="project" value="InterPro"/>
</dbReference>
<feature type="domain" description="Ubiquitin-like protease family profile" evidence="4">
    <location>
        <begin position="296"/>
        <end position="501"/>
    </location>
</feature>
<protein>
    <recommendedName>
        <fullName evidence="4">Ubiquitin-like protease family profile domain-containing protein</fullName>
    </recommendedName>
</protein>
<dbReference type="EMBL" id="SFCI01001303">
    <property type="protein sequence ID" value="TFY76153.1"/>
    <property type="molecule type" value="Genomic_DNA"/>
</dbReference>
<keyword evidence="2" id="KW-0645">Protease</keyword>
<accession>A0A4Y9ZQ51</accession>
<reference evidence="5 6" key="1">
    <citation type="submission" date="2019-02" db="EMBL/GenBank/DDBJ databases">
        <title>Genome sequencing of the rare red list fungi Hericium alpestre (H. flagellum).</title>
        <authorList>
            <person name="Buettner E."/>
            <person name="Kellner H."/>
        </authorList>
    </citation>
    <scope>NUCLEOTIDE SEQUENCE [LARGE SCALE GENOMIC DNA]</scope>
    <source>
        <strain evidence="5 6">DSM 108284</strain>
    </source>
</reference>
<evidence type="ECO:0000256" key="1">
    <source>
        <dbReference type="ARBA" id="ARBA00005234"/>
    </source>
</evidence>
<dbReference type="STRING" id="135208.A0A4Y9ZQ51"/>
<comment type="caution">
    <text evidence="5">The sequence shown here is derived from an EMBL/GenBank/DDBJ whole genome shotgun (WGS) entry which is preliminary data.</text>
</comment>
<evidence type="ECO:0000313" key="6">
    <source>
        <dbReference type="Proteomes" id="UP000298061"/>
    </source>
</evidence>
<dbReference type="SUPFAM" id="SSF54001">
    <property type="entry name" value="Cysteine proteinases"/>
    <property type="match status" value="1"/>
</dbReference>
<keyword evidence="6" id="KW-1185">Reference proteome</keyword>
<evidence type="ECO:0000256" key="2">
    <source>
        <dbReference type="ARBA" id="ARBA00022670"/>
    </source>
</evidence>
<dbReference type="InterPro" id="IPR003653">
    <property type="entry name" value="Peptidase_C48_C"/>
</dbReference>
<dbReference type="Gene3D" id="3.40.395.10">
    <property type="entry name" value="Adenoviral Proteinase, Chain A"/>
    <property type="match status" value="1"/>
</dbReference>
<dbReference type="InterPro" id="IPR038765">
    <property type="entry name" value="Papain-like_cys_pep_sf"/>
</dbReference>